<dbReference type="InterPro" id="IPR000160">
    <property type="entry name" value="GGDEF_dom"/>
</dbReference>
<dbReference type="EC" id="2.7.7.65" evidence="1"/>
<gene>
    <name evidence="5" type="ORF">A2W18_12240</name>
</gene>
<dbReference type="EMBL" id="MFSP01000002">
    <property type="protein sequence ID" value="OGI70422.1"/>
    <property type="molecule type" value="Genomic_DNA"/>
</dbReference>
<protein>
    <recommendedName>
        <fullName evidence="1">diguanylate cyclase</fullName>
        <ecNumber evidence="1">2.7.7.65</ecNumber>
    </recommendedName>
</protein>
<sequence length="466" mass="51104">MLTVFEELKETPVGVVIYDQISQLLSDEDAAQRHIQRVYGMLLRLLLDAYASNPSLGHVNSINTKLSELRHALEVSGGAAAPPTAPLSAPNDVPTPPNEDDQPVEEVDLSSVLHDLLHGESTATADSKAPDQVEPAKVEGPAEGPADVPTAPTESAQGEPAEEVGAPSPSPSQLERRVNSAYRLHLDRKRGEIAKLQEAFTQNVGEAITQNREFGALLQIELNALQQAENGQEIETLRQILIGGIEELILGHRSLEVKLRRTSEFLRLIKSDSDRLRDELNKVRLLSLTDEYTGLPNRRAFMRRLQDEIGRAQRYGSPLALALLDLDEFKAINDAYGHTAGDEVLRSYAAHVLSILRHHDLVARYGGEEFAVLLPNTSLDGAMAALGKVKNRAQTIHCNFEGKQMRVPTFSAGLTLYTPGDLHTTLVDRADRALYRAKRLGRNRVESELSPASKVSEAAESQPSEQ</sequence>
<evidence type="ECO:0000256" key="1">
    <source>
        <dbReference type="ARBA" id="ARBA00012528"/>
    </source>
</evidence>
<evidence type="ECO:0000313" key="6">
    <source>
        <dbReference type="Proteomes" id="UP000179076"/>
    </source>
</evidence>
<dbReference type="GO" id="GO:0052621">
    <property type="term" value="F:diguanylate cyclase activity"/>
    <property type="evidence" value="ECO:0007669"/>
    <property type="project" value="UniProtKB-EC"/>
</dbReference>
<dbReference type="Gene3D" id="3.30.70.270">
    <property type="match status" value="1"/>
</dbReference>
<feature type="domain" description="GGDEF" evidence="4">
    <location>
        <begin position="317"/>
        <end position="450"/>
    </location>
</feature>
<organism evidence="5 6">
    <name type="scientific">Candidatus Muproteobacteria bacterium RBG_16_60_9</name>
    <dbReference type="NCBI Taxonomy" id="1817755"/>
    <lineage>
        <taxon>Bacteria</taxon>
        <taxon>Pseudomonadati</taxon>
        <taxon>Pseudomonadota</taxon>
        <taxon>Candidatus Muproteobacteria</taxon>
    </lineage>
</organism>
<dbReference type="PROSITE" id="PS50887">
    <property type="entry name" value="GGDEF"/>
    <property type="match status" value="1"/>
</dbReference>
<dbReference type="NCBIfam" id="TIGR00254">
    <property type="entry name" value="GGDEF"/>
    <property type="match status" value="1"/>
</dbReference>
<dbReference type="Pfam" id="PF00990">
    <property type="entry name" value="GGDEF"/>
    <property type="match status" value="1"/>
</dbReference>
<feature type="compositionally biased region" description="Low complexity" evidence="3">
    <location>
        <begin position="79"/>
        <end position="90"/>
    </location>
</feature>
<dbReference type="PANTHER" id="PTHR45138:SF9">
    <property type="entry name" value="DIGUANYLATE CYCLASE DGCM-RELATED"/>
    <property type="match status" value="1"/>
</dbReference>
<dbReference type="AlphaFoldDB" id="A0A1F6VLC9"/>
<comment type="catalytic activity">
    <reaction evidence="2">
        <text>2 GTP = 3',3'-c-di-GMP + 2 diphosphate</text>
        <dbReference type="Rhea" id="RHEA:24898"/>
        <dbReference type="ChEBI" id="CHEBI:33019"/>
        <dbReference type="ChEBI" id="CHEBI:37565"/>
        <dbReference type="ChEBI" id="CHEBI:58805"/>
        <dbReference type="EC" id="2.7.7.65"/>
    </reaction>
</comment>
<feature type="compositionally biased region" description="Basic and acidic residues" evidence="3">
    <location>
        <begin position="128"/>
        <end position="137"/>
    </location>
</feature>
<dbReference type="FunFam" id="3.30.70.270:FF:000001">
    <property type="entry name" value="Diguanylate cyclase domain protein"/>
    <property type="match status" value="1"/>
</dbReference>
<dbReference type="InterPro" id="IPR029787">
    <property type="entry name" value="Nucleotide_cyclase"/>
</dbReference>
<dbReference type="InterPro" id="IPR050469">
    <property type="entry name" value="Diguanylate_Cyclase"/>
</dbReference>
<feature type="region of interest" description="Disordered" evidence="3">
    <location>
        <begin position="121"/>
        <end position="176"/>
    </location>
</feature>
<evidence type="ECO:0000259" key="4">
    <source>
        <dbReference type="PROSITE" id="PS50887"/>
    </source>
</evidence>
<dbReference type="InterPro" id="IPR043128">
    <property type="entry name" value="Rev_trsase/Diguanyl_cyclase"/>
</dbReference>
<evidence type="ECO:0000256" key="2">
    <source>
        <dbReference type="ARBA" id="ARBA00034247"/>
    </source>
</evidence>
<dbReference type="SMART" id="SM00267">
    <property type="entry name" value="GGDEF"/>
    <property type="match status" value="1"/>
</dbReference>
<reference evidence="5 6" key="1">
    <citation type="journal article" date="2016" name="Nat. Commun.">
        <title>Thousands of microbial genomes shed light on interconnected biogeochemical processes in an aquifer system.</title>
        <authorList>
            <person name="Anantharaman K."/>
            <person name="Brown C.T."/>
            <person name="Hug L.A."/>
            <person name="Sharon I."/>
            <person name="Castelle C.J."/>
            <person name="Probst A.J."/>
            <person name="Thomas B.C."/>
            <person name="Singh A."/>
            <person name="Wilkins M.J."/>
            <person name="Karaoz U."/>
            <person name="Brodie E.L."/>
            <person name="Williams K.H."/>
            <person name="Hubbard S.S."/>
            <person name="Banfield J.F."/>
        </authorList>
    </citation>
    <scope>NUCLEOTIDE SEQUENCE [LARGE SCALE GENOMIC DNA]</scope>
</reference>
<evidence type="ECO:0000256" key="3">
    <source>
        <dbReference type="SAM" id="MobiDB-lite"/>
    </source>
</evidence>
<comment type="caution">
    <text evidence="5">The sequence shown here is derived from an EMBL/GenBank/DDBJ whole genome shotgun (WGS) entry which is preliminary data.</text>
</comment>
<name>A0A1F6VLC9_9PROT</name>
<feature type="region of interest" description="Disordered" evidence="3">
    <location>
        <begin position="75"/>
        <end position="104"/>
    </location>
</feature>
<dbReference type="CDD" id="cd01949">
    <property type="entry name" value="GGDEF"/>
    <property type="match status" value="1"/>
</dbReference>
<dbReference type="Proteomes" id="UP000179076">
    <property type="component" value="Unassembled WGS sequence"/>
</dbReference>
<proteinExistence type="predicted"/>
<evidence type="ECO:0000313" key="5">
    <source>
        <dbReference type="EMBL" id="OGI70422.1"/>
    </source>
</evidence>
<accession>A0A1F6VLC9</accession>
<dbReference type="PANTHER" id="PTHR45138">
    <property type="entry name" value="REGULATORY COMPONENTS OF SENSORY TRANSDUCTION SYSTEM"/>
    <property type="match status" value="1"/>
</dbReference>
<dbReference type="SUPFAM" id="SSF55073">
    <property type="entry name" value="Nucleotide cyclase"/>
    <property type="match status" value="1"/>
</dbReference>
<feature type="region of interest" description="Disordered" evidence="3">
    <location>
        <begin position="445"/>
        <end position="466"/>
    </location>
</feature>